<dbReference type="AlphaFoldDB" id="A0A367Y5C0"/>
<dbReference type="EMBL" id="QLNQ01000026">
    <property type="protein sequence ID" value="RCK61065.1"/>
    <property type="molecule type" value="Genomic_DNA"/>
</dbReference>
<keyword evidence="4" id="KW-1185">Reference proteome</keyword>
<reference evidence="3 4" key="1">
    <citation type="submission" date="2018-06" db="EMBL/GenBank/DDBJ databases">
        <title>Whole genome sequencing of Candida tropicalis (genome annotated by CSBL at Korea University).</title>
        <authorList>
            <person name="Ahn J."/>
        </authorList>
    </citation>
    <scope>NUCLEOTIDE SEQUENCE [LARGE SCALE GENOMIC DNA]</scope>
    <source>
        <strain evidence="3 4">ATCC 20962</strain>
    </source>
</reference>
<feature type="region of interest" description="Disordered" evidence="1">
    <location>
        <begin position="420"/>
        <end position="442"/>
    </location>
</feature>
<feature type="compositionally biased region" description="Polar residues" evidence="1">
    <location>
        <begin position="334"/>
        <end position="349"/>
    </location>
</feature>
<feature type="compositionally biased region" description="Low complexity" evidence="1">
    <location>
        <begin position="350"/>
        <end position="374"/>
    </location>
</feature>
<proteinExistence type="predicted"/>
<feature type="compositionally biased region" description="Low complexity" evidence="1">
    <location>
        <begin position="153"/>
        <end position="224"/>
    </location>
</feature>
<dbReference type="Proteomes" id="UP000253472">
    <property type="component" value="Unassembled WGS sequence"/>
</dbReference>
<evidence type="ECO:0000313" key="4">
    <source>
        <dbReference type="Proteomes" id="UP000253472"/>
    </source>
</evidence>
<evidence type="ECO:0000313" key="3">
    <source>
        <dbReference type="EMBL" id="RCK61065.1"/>
    </source>
</evidence>
<evidence type="ECO:0000259" key="2">
    <source>
        <dbReference type="Pfam" id="PF12550"/>
    </source>
</evidence>
<sequence>MNETYTNQESSAPMYYNGNSAPSSTSTQSNNSNGNPTTEGTSPTTINNHSTNDIYLAIQLLQGQFNKFQNIHFRELLLKVNYLQDSLEHVKQLVHDLNQQVIFSLQNNNNNVLSSSNNPNNYMLNNQFKAFEVFTKHLNKLNKEIEELSNGGPSQQSPQQQQLQQQPPAQQQTTSQQQQQQHLPQHVTSQPSRQHQQQSAVPTPPQQQQSTLPSLQPQQLPSQVGQFGSSHLSVPTSSHTTNQFDDEVDSLARKNLSLRSTANASPNPTSHYVFDVGPFGSRNMNGNTTNHNLYEKPPTPPDQQQQQQQQQQSHSTTSDQRQEPTRKKRKQSRKSVAQDTFRNQTTETLQLNSRQSQQQQLPTTQRQQQQQQQQVRNTGSTLGFGNTYILPMPPSTSAGTEATSQFILPRDANGTVMTSALRQTPNQTRRSTAQPTTTPSTAAAAAFSFDDEIDSIEGLENEGLTNGSANGTTAATASGSSKKSKAKSEDDENSKVAVNTLDVPQYKLERSLKALTDIWKEYAHGMNNKPPLKSLENKYGTKWRNETESRTFLRRKKIYEAIENGMNKGYSEDEVIEQLEEHRTYRKNGSLKRKPLLWLSSNMPEKFSSPS</sequence>
<comment type="caution">
    <text evidence="3">The sequence shown here is derived from an EMBL/GenBank/DDBJ whole genome shotgun (WGS) entry which is preliminary data.</text>
</comment>
<dbReference type="GO" id="GO:0000978">
    <property type="term" value="F:RNA polymerase II cis-regulatory region sequence-specific DNA binding"/>
    <property type="evidence" value="ECO:0007669"/>
    <property type="project" value="TreeGrafter"/>
</dbReference>
<feature type="compositionally biased region" description="Polar residues" evidence="1">
    <location>
        <begin position="1"/>
        <end position="11"/>
    </location>
</feature>
<dbReference type="GO" id="GO:0060963">
    <property type="term" value="P:positive regulation of ribosomal protein gene transcription by RNA polymerase II"/>
    <property type="evidence" value="ECO:0007669"/>
    <property type="project" value="TreeGrafter"/>
</dbReference>
<feature type="compositionally biased region" description="Polar residues" evidence="1">
    <location>
        <begin position="225"/>
        <end position="243"/>
    </location>
</feature>
<feature type="compositionally biased region" description="Polar residues" evidence="1">
    <location>
        <begin position="259"/>
        <end position="270"/>
    </location>
</feature>
<feature type="compositionally biased region" description="Low complexity" evidence="1">
    <location>
        <begin position="303"/>
        <end position="312"/>
    </location>
</feature>
<evidence type="ECO:0000256" key="1">
    <source>
        <dbReference type="SAM" id="MobiDB-lite"/>
    </source>
</evidence>
<dbReference type="InterPro" id="IPR022210">
    <property type="entry name" value="TF_GCR1-like"/>
</dbReference>
<feature type="compositionally biased region" description="Low complexity" evidence="1">
    <location>
        <begin position="427"/>
        <end position="442"/>
    </location>
</feature>
<dbReference type="InterPro" id="IPR052146">
    <property type="entry name" value="HOT1"/>
</dbReference>
<dbReference type="GO" id="GO:0000981">
    <property type="term" value="F:DNA-binding transcription factor activity, RNA polymerase II-specific"/>
    <property type="evidence" value="ECO:0007669"/>
    <property type="project" value="TreeGrafter"/>
</dbReference>
<gene>
    <name evidence="3" type="ORF">Cantr_08615</name>
</gene>
<feature type="compositionally biased region" description="Polar residues" evidence="1">
    <location>
        <begin position="282"/>
        <end position="292"/>
    </location>
</feature>
<dbReference type="OrthoDB" id="428577at2759"/>
<dbReference type="PANTHER" id="PTHR37784">
    <property type="entry name" value="PROTEIN MSN1"/>
    <property type="match status" value="1"/>
</dbReference>
<feature type="region of interest" description="Disordered" evidence="1">
    <location>
        <begin position="461"/>
        <end position="496"/>
    </location>
</feature>
<name>A0A367Y5C0_9ASCO</name>
<dbReference type="STRING" id="5486.A0A367Y5C0"/>
<feature type="region of interest" description="Disordered" evidence="1">
    <location>
        <begin position="147"/>
        <end position="243"/>
    </location>
</feature>
<feature type="compositionally biased region" description="Low complexity" evidence="1">
    <location>
        <begin position="18"/>
        <end position="38"/>
    </location>
</feature>
<feature type="compositionally biased region" description="Polar residues" evidence="1">
    <location>
        <begin position="375"/>
        <end position="384"/>
    </location>
</feature>
<accession>A0A367Y5C0</accession>
<feature type="domain" description="Transcription activator GCR1-like" evidence="2">
    <location>
        <begin position="506"/>
        <end position="583"/>
    </location>
</feature>
<dbReference type="PANTHER" id="PTHR37784:SF2">
    <property type="entry name" value="HIGH-OSMOLARITY-INDUCED TRANSCRIPTION PROTEIN 1"/>
    <property type="match status" value="1"/>
</dbReference>
<organism evidence="3 4">
    <name type="scientific">Candida viswanathii</name>
    <dbReference type="NCBI Taxonomy" id="5486"/>
    <lineage>
        <taxon>Eukaryota</taxon>
        <taxon>Fungi</taxon>
        <taxon>Dikarya</taxon>
        <taxon>Ascomycota</taxon>
        <taxon>Saccharomycotina</taxon>
        <taxon>Pichiomycetes</taxon>
        <taxon>Debaryomycetaceae</taxon>
        <taxon>Candida/Lodderomyces clade</taxon>
        <taxon>Candida</taxon>
    </lineage>
</organism>
<feature type="compositionally biased region" description="Low complexity" evidence="1">
    <location>
        <begin position="466"/>
        <end position="481"/>
    </location>
</feature>
<feature type="region of interest" description="Disordered" evidence="1">
    <location>
        <begin position="259"/>
        <end position="401"/>
    </location>
</feature>
<protein>
    <recommendedName>
        <fullName evidence="2">Transcription activator GCR1-like domain-containing protein</fullName>
    </recommendedName>
</protein>
<dbReference type="Pfam" id="PF12550">
    <property type="entry name" value="GCR1_C"/>
    <property type="match status" value="1"/>
</dbReference>
<feature type="region of interest" description="Disordered" evidence="1">
    <location>
        <begin position="1"/>
        <end position="46"/>
    </location>
</feature>